<accession>A0ABQ6IB47</accession>
<reference evidence="2" key="1">
    <citation type="journal article" date="2019" name="Int. J. Syst. Evol. Microbiol.">
        <title>The Global Catalogue of Microorganisms (GCM) 10K type strain sequencing project: providing services to taxonomists for standard genome sequencing and annotation.</title>
        <authorList>
            <consortium name="The Broad Institute Genomics Platform"/>
            <consortium name="The Broad Institute Genome Sequencing Center for Infectious Disease"/>
            <person name="Wu L."/>
            <person name="Ma J."/>
        </authorList>
    </citation>
    <scope>NUCLEOTIDE SEQUENCE [LARGE SCALE GENOMIC DNA]</scope>
    <source>
        <strain evidence="2">NBRC 112299</strain>
    </source>
</reference>
<dbReference type="PANTHER" id="PTHR30290:SF83">
    <property type="entry name" value="ABC TRANSPORTER SUBSTRATE-BINDING PROTEIN"/>
    <property type="match status" value="1"/>
</dbReference>
<dbReference type="Proteomes" id="UP001157125">
    <property type="component" value="Unassembled WGS sequence"/>
</dbReference>
<dbReference type="EMBL" id="BSUN01000001">
    <property type="protein sequence ID" value="GMA34924.1"/>
    <property type="molecule type" value="Genomic_DNA"/>
</dbReference>
<dbReference type="Gene3D" id="3.40.190.10">
    <property type="entry name" value="Periplasmic binding protein-like II"/>
    <property type="match status" value="1"/>
</dbReference>
<name>A0ABQ6IB47_9MICO</name>
<gene>
    <name evidence="1" type="ORF">GCM10025876_11280</name>
</gene>
<protein>
    <submittedName>
        <fullName evidence="1">Uncharacterized protein</fullName>
    </submittedName>
</protein>
<sequence length="174" mass="19321">MRLWAQAEEISPWEGSFEIAYNSDGGHQAWVDAVANSIKNTLGIDATGLPYATFAEIREEVTNRTIEASFRTGWQADYPSLENFLGPLYYTGAGSNDSDYSSEEFDTLIDEGKTATDSATAIEKFQASQEVLFQDLPAIPLWYSNVTGGYSESVSNVVFDWHSVPLFYEITKAE</sequence>
<dbReference type="InterPro" id="IPR039424">
    <property type="entry name" value="SBP_5"/>
</dbReference>
<dbReference type="Gene3D" id="3.10.105.10">
    <property type="entry name" value="Dipeptide-binding Protein, Domain 3"/>
    <property type="match status" value="1"/>
</dbReference>
<evidence type="ECO:0000313" key="2">
    <source>
        <dbReference type="Proteomes" id="UP001157125"/>
    </source>
</evidence>
<proteinExistence type="predicted"/>
<keyword evidence="2" id="KW-1185">Reference proteome</keyword>
<organism evidence="1 2">
    <name type="scientific">Demequina litorisediminis</name>
    <dbReference type="NCBI Taxonomy" id="1849022"/>
    <lineage>
        <taxon>Bacteria</taxon>
        <taxon>Bacillati</taxon>
        <taxon>Actinomycetota</taxon>
        <taxon>Actinomycetes</taxon>
        <taxon>Micrococcales</taxon>
        <taxon>Demequinaceae</taxon>
        <taxon>Demequina</taxon>
    </lineage>
</organism>
<evidence type="ECO:0000313" key="1">
    <source>
        <dbReference type="EMBL" id="GMA34924.1"/>
    </source>
</evidence>
<comment type="caution">
    <text evidence="1">The sequence shown here is derived from an EMBL/GenBank/DDBJ whole genome shotgun (WGS) entry which is preliminary data.</text>
</comment>
<dbReference type="SUPFAM" id="SSF53850">
    <property type="entry name" value="Periplasmic binding protein-like II"/>
    <property type="match status" value="1"/>
</dbReference>
<dbReference type="PANTHER" id="PTHR30290">
    <property type="entry name" value="PERIPLASMIC BINDING COMPONENT OF ABC TRANSPORTER"/>
    <property type="match status" value="1"/>
</dbReference>